<dbReference type="Pfam" id="PF04055">
    <property type="entry name" value="Radical_SAM"/>
    <property type="match status" value="1"/>
</dbReference>
<keyword evidence="8 10" id="KW-0408">Iron</keyword>
<evidence type="ECO:0000256" key="10">
    <source>
        <dbReference type="RuleBase" id="RU362053"/>
    </source>
</evidence>
<dbReference type="GeneID" id="41338233"/>
<evidence type="ECO:0000313" key="12">
    <source>
        <dbReference type="EMBL" id="TRX99415.1"/>
    </source>
</evidence>
<evidence type="ECO:0000256" key="6">
    <source>
        <dbReference type="ARBA" id="ARBA00022723"/>
    </source>
</evidence>
<dbReference type="PANTHER" id="PTHR30352">
    <property type="entry name" value="PYRUVATE FORMATE-LYASE-ACTIVATING ENZYME"/>
    <property type="match status" value="1"/>
</dbReference>
<dbReference type="PIRSF" id="PIRSF000371">
    <property type="entry name" value="PFL_act_enz"/>
    <property type="match status" value="1"/>
</dbReference>
<dbReference type="NCBIfam" id="TIGR02493">
    <property type="entry name" value="PFLA"/>
    <property type="match status" value="1"/>
</dbReference>
<dbReference type="CDD" id="cd01335">
    <property type="entry name" value="Radical_SAM"/>
    <property type="match status" value="1"/>
</dbReference>
<keyword evidence="12" id="KW-0456">Lyase</keyword>
<dbReference type="SFLD" id="SFLDG01066">
    <property type="entry name" value="organic_radical-activating_enz"/>
    <property type="match status" value="1"/>
</dbReference>
<dbReference type="InterPro" id="IPR058240">
    <property type="entry name" value="rSAM_sf"/>
</dbReference>
<dbReference type="OMA" id="IGVPNKR"/>
<dbReference type="InterPro" id="IPR001989">
    <property type="entry name" value="Radical_activat_CS"/>
</dbReference>
<dbReference type="PANTHER" id="PTHR30352:SF5">
    <property type="entry name" value="PYRUVATE FORMATE-LYASE 1-ACTIVATING ENZYME"/>
    <property type="match status" value="1"/>
</dbReference>
<dbReference type="SFLD" id="SFLDS00029">
    <property type="entry name" value="Radical_SAM"/>
    <property type="match status" value="1"/>
</dbReference>
<dbReference type="SUPFAM" id="SSF102114">
    <property type="entry name" value="Radical SAM enzymes"/>
    <property type="match status" value="1"/>
</dbReference>
<dbReference type="PROSITE" id="PS01087">
    <property type="entry name" value="RADICAL_ACTIVATING"/>
    <property type="match status" value="1"/>
</dbReference>
<dbReference type="InterPro" id="IPR012839">
    <property type="entry name" value="Organic_radical_activase"/>
</dbReference>
<dbReference type="Proteomes" id="UP000315938">
    <property type="component" value="Unassembled WGS sequence"/>
</dbReference>
<dbReference type="EMBL" id="VKID01000002">
    <property type="protein sequence ID" value="TRX99415.1"/>
    <property type="molecule type" value="Genomic_DNA"/>
</dbReference>
<dbReference type="InterPro" id="IPR007197">
    <property type="entry name" value="rSAM"/>
</dbReference>
<keyword evidence="5 10" id="KW-0949">S-adenosyl-L-methionine</keyword>
<dbReference type="Gene3D" id="3.20.20.70">
    <property type="entry name" value="Aldolase class I"/>
    <property type="match status" value="1"/>
</dbReference>
<keyword evidence="10" id="KW-0963">Cytoplasm</keyword>
<keyword evidence="7 10" id="KW-0560">Oxidoreductase</keyword>
<evidence type="ECO:0000256" key="3">
    <source>
        <dbReference type="ARBA" id="ARBA00021356"/>
    </source>
</evidence>
<dbReference type="GO" id="GO:0046872">
    <property type="term" value="F:metal ion binding"/>
    <property type="evidence" value="ECO:0007669"/>
    <property type="project" value="UniProtKB-UniRule"/>
</dbReference>
<keyword evidence="6 10" id="KW-0479">Metal-binding</keyword>
<evidence type="ECO:0000256" key="2">
    <source>
        <dbReference type="ARBA" id="ARBA00009777"/>
    </source>
</evidence>
<comment type="caution">
    <text evidence="12">The sequence shown here is derived from an EMBL/GenBank/DDBJ whole genome shotgun (WGS) entry which is preliminary data.</text>
</comment>
<keyword evidence="4 10" id="KW-0004">4Fe-4S</keyword>
<evidence type="ECO:0000256" key="1">
    <source>
        <dbReference type="ARBA" id="ARBA00003141"/>
    </source>
</evidence>
<dbReference type="AlphaFoldDB" id="A0A553IGU0"/>
<dbReference type="GO" id="GO:0005737">
    <property type="term" value="C:cytoplasm"/>
    <property type="evidence" value="ECO:0007669"/>
    <property type="project" value="UniProtKB-SubCell"/>
</dbReference>
<comment type="subcellular location">
    <subcellularLocation>
        <location evidence="10">Cytoplasm</location>
    </subcellularLocation>
</comment>
<reference evidence="12 13" key="1">
    <citation type="submission" date="2019-07" db="EMBL/GenBank/DDBJ databases">
        <title>Genome sequence of Acholeplasma laidlawii strain with increased resistance to erythromycin.</title>
        <authorList>
            <person name="Medvedeva E.S."/>
            <person name="Baranova N.B."/>
            <person name="Siniagina M.N."/>
            <person name="Mouzykantov A."/>
            <person name="Chernova O.A."/>
            <person name="Chernov V.M."/>
        </authorList>
    </citation>
    <scope>NUCLEOTIDE SEQUENCE [LARGE SCALE GENOMIC DNA]</scope>
    <source>
        <strain evidence="12 13">PG8REry</strain>
    </source>
</reference>
<evidence type="ECO:0000256" key="7">
    <source>
        <dbReference type="ARBA" id="ARBA00023002"/>
    </source>
</evidence>
<dbReference type="GO" id="GO:0051539">
    <property type="term" value="F:4 iron, 4 sulfur cluster binding"/>
    <property type="evidence" value="ECO:0007669"/>
    <property type="project" value="UniProtKB-UniRule"/>
</dbReference>
<sequence length="253" mass="29264">MKDSNLLEVVGNVHSIETFGAFDGPGLRYVLFLQGCPLRCKFCHNRDTWGTEDNKLMTVEEILNDYNKYRAFYKKGGLTVSGGEATLQIGFLTALFKEAKNRNIHTCLDTSAGTFSEARLPEFEELLKYTDLVLLDIKHIDDERHKWLTGASNKNILKFARLLSDKKIPTILRHILLPQINSQDVYLERLRTFIDSLDNFIGIDILPYHTKGIMKWDNMGIEYELKDTPEPTKEEVLRAEHILKDDYKYMKLN</sequence>
<evidence type="ECO:0000256" key="9">
    <source>
        <dbReference type="ARBA" id="ARBA00023014"/>
    </source>
</evidence>
<evidence type="ECO:0000256" key="5">
    <source>
        <dbReference type="ARBA" id="ARBA00022691"/>
    </source>
</evidence>
<comment type="similarity">
    <text evidence="2 10">Belongs to the organic radical-activating enzymes family.</text>
</comment>
<dbReference type="InterPro" id="IPR013785">
    <property type="entry name" value="Aldolase_TIM"/>
</dbReference>
<evidence type="ECO:0000313" key="13">
    <source>
        <dbReference type="Proteomes" id="UP000315938"/>
    </source>
</evidence>
<dbReference type="GO" id="GO:0043365">
    <property type="term" value="F:[formate-C-acetyltransferase]-activating enzyme activity"/>
    <property type="evidence" value="ECO:0007669"/>
    <property type="project" value="UniProtKB-UniRule"/>
</dbReference>
<dbReference type="EC" id="1.97.1.4" evidence="10"/>
<keyword evidence="12" id="KW-0670">Pyruvate</keyword>
<evidence type="ECO:0000256" key="4">
    <source>
        <dbReference type="ARBA" id="ARBA00022485"/>
    </source>
</evidence>
<dbReference type="InterPro" id="IPR012838">
    <property type="entry name" value="PFL1_activating"/>
</dbReference>
<name>A0A553IGU0_ACHLA</name>
<comment type="cofactor">
    <cofactor evidence="10">
        <name>[4Fe-4S] cluster</name>
        <dbReference type="ChEBI" id="CHEBI:49883"/>
    </cofactor>
    <text evidence="10">Binds 1 [4Fe-4S] cluster. The cluster is coordinated with 3 cysteines and an exchangeable S-adenosyl-L-methionine.</text>
</comment>
<evidence type="ECO:0000259" key="11">
    <source>
        <dbReference type="PROSITE" id="PS51918"/>
    </source>
</evidence>
<protein>
    <recommendedName>
        <fullName evidence="3 10">Pyruvate formate-lyase-activating enzyme</fullName>
        <ecNumber evidence="10">1.97.1.4</ecNumber>
    </recommendedName>
</protein>
<dbReference type="PROSITE" id="PS51918">
    <property type="entry name" value="RADICAL_SAM"/>
    <property type="match status" value="1"/>
</dbReference>
<accession>A0A553IGU0</accession>
<keyword evidence="9 10" id="KW-0411">Iron-sulfur</keyword>
<dbReference type="GO" id="GO:0016829">
    <property type="term" value="F:lyase activity"/>
    <property type="evidence" value="ECO:0007669"/>
    <property type="project" value="UniProtKB-KW"/>
</dbReference>
<dbReference type="RefSeq" id="WP_012242003.1">
    <property type="nucleotide sequence ID" value="NZ_JACAOE010000002.1"/>
</dbReference>
<comment type="function">
    <text evidence="1 10">Activation of pyruvate formate-lyase under anaerobic conditions by generation of an organic free radical, using S-adenosylmethionine and reduced flavodoxin as cosubstrates to produce 5'-deoxy-adenosine.</text>
</comment>
<comment type="catalytic activity">
    <reaction evidence="10">
        <text>glycyl-[formate C-acetyltransferase] + reduced [flavodoxin] + S-adenosyl-L-methionine = glycin-2-yl radical-[formate C-acetyltransferase] + semiquinone [flavodoxin] + 5'-deoxyadenosine + L-methionine + H(+)</text>
        <dbReference type="Rhea" id="RHEA:19225"/>
        <dbReference type="Rhea" id="RHEA-COMP:10622"/>
        <dbReference type="Rhea" id="RHEA-COMP:12190"/>
        <dbReference type="Rhea" id="RHEA-COMP:12191"/>
        <dbReference type="Rhea" id="RHEA-COMP:14480"/>
        <dbReference type="ChEBI" id="CHEBI:15378"/>
        <dbReference type="ChEBI" id="CHEBI:17319"/>
        <dbReference type="ChEBI" id="CHEBI:29947"/>
        <dbReference type="ChEBI" id="CHEBI:32722"/>
        <dbReference type="ChEBI" id="CHEBI:57618"/>
        <dbReference type="ChEBI" id="CHEBI:57844"/>
        <dbReference type="ChEBI" id="CHEBI:59789"/>
        <dbReference type="ChEBI" id="CHEBI:140311"/>
        <dbReference type="EC" id="1.97.1.4"/>
    </reaction>
</comment>
<organism evidence="12 13">
    <name type="scientific">Acholeplasma laidlawii</name>
    <dbReference type="NCBI Taxonomy" id="2148"/>
    <lineage>
        <taxon>Bacteria</taxon>
        <taxon>Bacillati</taxon>
        <taxon>Mycoplasmatota</taxon>
        <taxon>Mollicutes</taxon>
        <taxon>Acholeplasmatales</taxon>
        <taxon>Acholeplasmataceae</taxon>
        <taxon>Acholeplasma</taxon>
    </lineage>
</organism>
<dbReference type="InterPro" id="IPR034457">
    <property type="entry name" value="Organic_radical-activating"/>
</dbReference>
<feature type="domain" description="Radical SAM core" evidence="11">
    <location>
        <begin position="22"/>
        <end position="248"/>
    </location>
</feature>
<gene>
    <name evidence="12" type="primary">pflA</name>
    <name evidence="12" type="ORF">FNV44_06850</name>
</gene>
<evidence type="ECO:0000256" key="8">
    <source>
        <dbReference type="ARBA" id="ARBA00023004"/>
    </source>
</evidence>
<proteinExistence type="inferred from homology"/>